<protein>
    <submittedName>
        <fullName evidence="1">Uncharacterized protein</fullName>
    </submittedName>
</protein>
<dbReference type="Proteomes" id="UP000294325">
    <property type="component" value="Chromosome"/>
</dbReference>
<sequence>MPYRIAQFLLILLVIYMAFVPAGVLSAICANETPQQVVSNLFIDGTQQATLVSIESFCPNKMSLGKGVCKESVRCLSHYFQCNHPLWSLPQGFMLSSHKVITPWAQPPGILFSQFQPFPPFRPPIFA</sequence>
<dbReference type="RefSeq" id="WP_134358412.1">
    <property type="nucleotide sequence ID" value="NZ_CP038033.1"/>
</dbReference>
<dbReference type="AlphaFoldDB" id="A0A4P7C139"/>
<evidence type="ECO:0000313" key="1">
    <source>
        <dbReference type="EMBL" id="QBQ55144.1"/>
    </source>
</evidence>
<proteinExistence type="predicted"/>
<evidence type="ECO:0000313" key="2">
    <source>
        <dbReference type="Proteomes" id="UP000294325"/>
    </source>
</evidence>
<name>A0A4P7C139_9GAMM</name>
<dbReference type="KEGG" id="nwr:E3U44_11975"/>
<dbReference type="EMBL" id="CP038033">
    <property type="protein sequence ID" value="QBQ55144.1"/>
    <property type="molecule type" value="Genomic_DNA"/>
</dbReference>
<keyword evidence="2" id="KW-1185">Reference proteome</keyword>
<organism evidence="1 2">
    <name type="scientific">Nitrosococcus wardiae</name>
    <dbReference type="NCBI Taxonomy" id="1814290"/>
    <lineage>
        <taxon>Bacteria</taxon>
        <taxon>Pseudomonadati</taxon>
        <taxon>Pseudomonadota</taxon>
        <taxon>Gammaproteobacteria</taxon>
        <taxon>Chromatiales</taxon>
        <taxon>Chromatiaceae</taxon>
        <taxon>Nitrosococcus</taxon>
    </lineage>
</organism>
<gene>
    <name evidence="1" type="ORF">E3U44_11975</name>
</gene>
<reference evidence="1 2" key="1">
    <citation type="submission" date="2019-03" db="EMBL/GenBank/DDBJ databases">
        <title>The genome sequence of Nitrosococcus wardiae strain D1FHST reveals the archetypal metabolic capacity of ammonia-oxidizing Gammaproteobacteria.</title>
        <authorList>
            <person name="Wang L."/>
            <person name="Lim C.K."/>
            <person name="Hanson T.E."/>
            <person name="Dang H."/>
            <person name="Klotz M.G."/>
        </authorList>
    </citation>
    <scope>NUCLEOTIDE SEQUENCE [LARGE SCALE GENOMIC DNA]</scope>
    <source>
        <strain evidence="1 2">D1FHS</strain>
    </source>
</reference>
<accession>A0A4P7C139</accession>